<dbReference type="STRING" id="1642818.AWE51_04955"/>
<evidence type="ECO:0000259" key="1">
    <source>
        <dbReference type="Pfam" id="PF00027"/>
    </source>
</evidence>
<dbReference type="InterPro" id="IPR018490">
    <property type="entry name" value="cNMP-bd_dom_sf"/>
</dbReference>
<sequence>MSIYKGILDNIARYVKLTDDEINEFTSILKTTRIKKRQFVIQPGFVSEYRNYIVEGAVRVFYLDDLGKEHTVSIGIEDWFFTDFHSYLNRTPAEYYAEALEDSLILQMKYEDVEELCSRIHPLCQYFRLYIERALSYSNTRVISNISKTSEERYWEYVNKYPQIANRIPQYVLASYLGISPESISRIRSRS</sequence>
<dbReference type="CDD" id="cd00038">
    <property type="entry name" value="CAP_ED"/>
    <property type="match status" value="1"/>
</dbReference>
<dbReference type="AlphaFoldDB" id="A0A163A6W4"/>
<reference evidence="2 3" key="1">
    <citation type="submission" date="2016-01" db="EMBL/GenBank/DDBJ databases">
        <title>The draft genome sequence of Aquimarina sp. RZW4-3-2.</title>
        <authorList>
            <person name="Wang Y."/>
        </authorList>
    </citation>
    <scope>NUCLEOTIDE SEQUENCE [LARGE SCALE GENOMIC DNA]</scope>
    <source>
        <strain evidence="2 3">RZW4-3-2</strain>
    </source>
</reference>
<dbReference type="Proteomes" id="UP000076715">
    <property type="component" value="Unassembled WGS sequence"/>
</dbReference>
<feature type="domain" description="Cyclic nucleotide-binding" evidence="1">
    <location>
        <begin position="33"/>
        <end position="119"/>
    </location>
</feature>
<gene>
    <name evidence="2" type="ORF">AWE51_04955</name>
</gene>
<accession>A0A163A6W4</accession>
<evidence type="ECO:0000313" key="2">
    <source>
        <dbReference type="EMBL" id="KZS40308.1"/>
    </source>
</evidence>
<dbReference type="Gene3D" id="2.60.120.10">
    <property type="entry name" value="Jelly Rolls"/>
    <property type="match status" value="1"/>
</dbReference>
<dbReference type="InterPro" id="IPR014710">
    <property type="entry name" value="RmlC-like_jellyroll"/>
</dbReference>
<dbReference type="OrthoDB" id="1092431at2"/>
<name>A0A163A6W4_9FLAO</name>
<dbReference type="EMBL" id="LQRT01000013">
    <property type="protein sequence ID" value="KZS40308.1"/>
    <property type="molecule type" value="Genomic_DNA"/>
</dbReference>
<proteinExistence type="predicted"/>
<dbReference type="SUPFAM" id="SSF51206">
    <property type="entry name" value="cAMP-binding domain-like"/>
    <property type="match status" value="1"/>
</dbReference>
<protein>
    <submittedName>
        <fullName evidence="2">Crp/Fnr family transcriptional regulator</fullName>
    </submittedName>
</protein>
<dbReference type="Pfam" id="PF00027">
    <property type="entry name" value="cNMP_binding"/>
    <property type="match status" value="1"/>
</dbReference>
<dbReference type="RefSeq" id="WP_066313776.1">
    <property type="nucleotide sequence ID" value="NZ_CANLSS010000018.1"/>
</dbReference>
<organism evidence="2 3">
    <name type="scientific">Aquimarina aggregata</name>
    <dbReference type="NCBI Taxonomy" id="1642818"/>
    <lineage>
        <taxon>Bacteria</taxon>
        <taxon>Pseudomonadati</taxon>
        <taxon>Bacteroidota</taxon>
        <taxon>Flavobacteriia</taxon>
        <taxon>Flavobacteriales</taxon>
        <taxon>Flavobacteriaceae</taxon>
        <taxon>Aquimarina</taxon>
    </lineage>
</organism>
<comment type="caution">
    <text evidence="2">The sequence shown here is derived from an EMBL/GenBank/DDBJ whole genome shotgun (WGS) entry which is preliminary data.</text>
</comment>
<evidence type="ECO:0000313" key="3">
    <source>
        <dbReference type="Proteomes" id="UP000076715"/>
    </source>
</evidence>
<dbReference type="InterPro" id="IPR000595">
    <property type="entry name" value="cNMP-bd_dom"/>
</dbReference>
<keyword evidence="3" id="KW-1185">Reference proteome</keyword>